<dbReference type="PANTHER" id="PTHR43289">
    <property type="entry name" value="MITOGEN-ACTIVATED PROTEIN KINASE KINASE KINASE 20-RELATED"/>
    <property type="match status" value="1"/>
</dbReference>
<dbReference type="InterPro" id="IPR000719">
    <property type="entry name" value="Prot_kinase_dom"/>
</dbReference>
<evidence type="ECO:0000256" key="4">
    <source>
        <dbReference type="ARBA" id="ARBA00022840"/>
    </source>
</evidence>
<evidence type="ECO:0000256" key="3">
    <source>
        <dbReference type="ARBA" id="ARBA00022777"/>
    </source>
</evidence>
<dbReference type="Proteomes" id="UP001157355">
    <property type="component" value="Unassembled WGS sequence"/>
</dbReference>
<dbReference type="PANTHER" id="PTHR43289:SF34">
    <property type="entry name" value="SERINE_THREONINE-PROTEIN KINASE YBDM-RELATED"/>
    <property type="match status" value="1"/>
</dbReference>
<name>A0AA37X0U3_9RHOB</name>
<comment type="caution">
    <text evidence="7">The sequence shown here is derived from an EMBL/GenBank/DDBJ whole genome shotgun (WGS) entry which is preliminary data.</text>
</comment>
<accession>A0AA37X0U3</accession>
<protein>
    <recommendedName>
        <fullName evidence="6">Protein kinase domain-containing protein</fullName>
    </recommendedName>
</protein>
<keyword evidence="8" id="KW-1185">Reference proteome</keyword>
<sequence>MSDASGTGPNHATTVSSGTLIMGTYEIERLINSGGMGEVYRGRNIHNDEPVAIKIVLPSLAHDPKIVALFQKESTTLSRLSHEAIVRYHVFTVDPMIGRPCMVMEFVSGTAMSDRIEQGPMPVGDVRVMLRRVASGLDKAHRAGVVHRDLSPDNVILEEGQVEHAKLIDFGIAKSTALGAGTLLQGQFAGKFNWVSPEQLGAFGGAVDGRSDIYSLALVTAAASKGEVLPMGASIVDAVGKRAGVPDLTGVDTELVPLLSWMLQPDPAARPASMGQVMAAVDNPALVPQIAPPTPKTPDPNRTVIGGALPIPEPKPLSIPPIVAVPVAEASVAPVSDVEISGAPVSVAPISVVSASVVPPAKTSAPVGATVISAASAESEDVSPFGAPSMVAPKAASMPEPLPVKNSKSGLIAVVALLALGGGAAGAYFGGVFDGNAVPAAGETQAQADARAKAELQAEADAKAAQDAAAAKTAADAKAAEDAARQAEAAAAAKQAADEAAAKQAADEAAAKLAADQAAAQQAADQKAAEEAAIKEAADKAANDAKAAADAEAAKIAADAKAAQDSAQQAQAAAAAKQAADVAAAKQAADAEAAKLAEEAAAKKAAEEAAAKQAAAAQRAAKEAAAKKLADEAAAQKAEAAAKADPMATQLAYLAGITPPLCTLVTLKDAKPSGFGLEGYTADSQALAGFAQGWKDATNTTPDLATHQINAAQCPLLDFANRFPAPDADPLTVVMASSSEVVKSGANVSGKVEGLEGRDFALFIFSEGGGATNLKPWTTIATDGTATFEFKLTLEANAPPAPQILVAMVTDKPLPALDKVPAGVTAQSLMPFLEKQLEKAGVKPTLGFAYFRLEN</sequence>
<keyword evidence="5" id="KW-0175">Coiled coil</keyword>
<evidence type="ECO:0000256" key="1">
    <source>
        <dbReference type="ARBA" id="ARBA00022679"/>
    </source>
</evidence>
<gene>
    <name evidence="7" type="ORF">GCM10010873_10790</name>
</gene>
<keyword evidence="3" id="KW-0418">Kinase</keyword>
<evidence type="ECO:0000256" key="2">
    <source>
        <dbReference type="ARBA" id="ARBA00022741"/>
    </source>
</evidence>
<dbReference type="PROSITE" id="PS00109">
    <property type="entry name" value="PROTEIN_KINASE_TYR"/>
    <property type="match status" value="1"/>
</dbReference>
<dbReference type="Pfam" id="PF00069">
    <property type="entry name" value="Pkinase"/>
    <property type="match status" value="1"/>
</dbReference>
<feature type="domain" description="Protein kinase" evidence="6">
    <location>
        <begin position="25"/>
        <end position="286"/>
    </location>
</feature>
<evidence type="ECO:0000259" key="6">
    <source>
        <dbReference type="PROSITE" id="PS50011"/>
    </source>
</evidence>
<dbReference type="Gene3D" id="1.10.510.10">
    <property type="entry name" value="Transferase(Phosphotransferase) domain 1"/>
    <property type="match status" value="1"/>
</dbReference>
<reference evidence="7 8" key="1">
    <citation type="journal article" date="2014" name="Int. J. Syst. Evol. Microbiol.">
        <title>Complete genome sequence of Corynebacterium casei LMG S-19264T (=DSM 44701T), isolated from a smear-ripened cheese.</title>
        <authorList>
            <consortium name="US DOE Joint Genome Institute (JGI-PGF)"/>
            <person name="Walter F."/>
            <person name="Albersmeier A."/>
            <person name="Kalinowski J."/>
            <person name="Ruckert C."/>
        </authorList>
    </citation>
    <scope>NUCLEOTIDE SEQUENCE [LARGE SCALE GENOMIC DNA]</scope>
    <source>
        <strain evidence="7 8">NBRC 111766</strain>
    </source>
</reference>
<organism evidence="7 8">
    <name type="scientific">Cypionkella aquatica</name>
    <dbReference type="NCBI Taxonomy" id="1756042"/>
    <lineage>
        <taxon>Bacteria</taxon>
        <taxon>Pseudomonadati</taxon>
        <taxon>Pseudomonadota</taxon>
        <taxon>Alphaproteobacteria</taxon>
        <taxon>Rhodobacterales</taxon>
        <taxon>Paracoccaceae</taxon>
        <taxon>Cypionkella</taxon>
    </lineage>
</organism>
<dbReference type="EMBL" id="BSPP01000004">
    <property type="protein sequence ID" value="GLS86105.1"/>
    <property type="molecule type" value="Genomic_DNA"/>
</dbReference>
<dbReference type="GO" id="GO:0004674">
    <property type="term" value="F:protein serine/threonine kinase activity"/>
    <property type="evidence" value="ECO:0007669"/>
    <property type="project" value="TreeGrafter"/>
</dbReference>
<feature type="coiled-coil region" evidence="5">
    <location>
        <begin position="470"/>
        <end position="540"/>
    </location>
</feature>
<dbReference type="GO" id="GO:0005524">
    <property type="term" value="F:ATP binding"/>
    <property type="evidence" value="ECO:0007669"/>
    <property type="project" value="UniProtKB-KW"/>
</dbReference>
<dbReference type="InterPro" id="IPR008266">
    <property type="entry name" value="Tyr_kinase_AS"/>
</dbReference>
<evidence type="ECO:0000256" key="5">
    <source>
        <dbReference type="SAM" id="Coils"/>
    </source>
</evidence>
<dbReference type="CDD" id="cd14014">
    <property type="entry name" value="STKc_PknB_like"/>
    <property type="match status" value="1"/>
</dbReference>
<keyword evidence="2" id="KW-0547">Nucleotide-binding</keyword>
<dbReference type="Gene3D" id="3.30.200.20">
    <property type="entry name" value="Phosphorylase Kinase, domain 1"/>
    <property type="match status" value="1"/>
</dbReference>
<dbReference type="RefSeq" id="WP_284324310.1">
    <property type="nucleotide sequence ID" value="NZ_BSPP01000004.1"/>
</dbReference>
<keyword evidence="1" id="KW-0808">Transferase</keyword>
<evidence type="ECO:0000313" key="7">
    <source>
        <dbReference type="EMBL" id="GLS86105.1"/>
    </source>
</evidence>
<dbReference type="InterPro" id="IPR011009">
    <property type="entry name" value="Kinase-like_dom_sf"/>
</dbReference>
<dbReference type="SUPFAM" id="SSF56112">
    <property type="entry name" value="Protein kinase-like (PK-like)"/>
    <property type="match status" value="1"/>
</dbReference>
<dbReference type="PROSITE" id="PS50011">
    <property type="entry name" value="PROTEIN_KINASE_DOM"/>
    <property type="match status" value="1"/>
</dbReference>
<keyword evidence="4" id="KW-0067">ATP-binding</keyword>
<evidence type="ECO:0000313" key="8">
    <source>
        <dbReference type="Proteomes" id="UP001157355"/>
    </source>
</evidence>
<dbReference type="AlphaFoldDB" id="A0AA37X0U3"/>
<feature type="coiled-coil region" evidence="5">
    <location>
        <begin position="586"/>
        <end position="639"/>
    </location>
</feature>
<proteinExistence type="predicted"/>